<evidence type="ECO:0000313" key="2">
    <source>
        <dbReference type="EMBL" id="HGG92718.1"/>
    </source>
</evidence>
<sequence length="106" mass="11813">MRTVNRFLAALALAALLIPAGQSLAAKEDYCVYTPEQIIAAVKNERNEYRATREKIFALENSGADKTSPAYKKELDALLEKAVQHKINLDWMAEALDVQQRSYGGN</sequence>
<feature type="signal peptide" evidence="1">
    <location>
        <begin position="1"/>
        <end position="25"/>
    </location>
</feature>
<protein>
    <submittedName>
        <fullName evidence="2">Uncharacterized protein</fullName>
    </submittedName>
</protein>
<comment type="caution">
    <text evidence="2">The sequence shown here is derived from an EMBL/GenBank/DDBJ whole genome shotgun (WGS) entry which is preliminary data.</text>
</comment>
<organism evidence="2">
    <name type="scientific">Fundidesulfovibrio putealis</name>
    <dbReference type="NCBI Taxonomy" id="270496"/>
    <lineage>
        <taxon>Bacteria</taxon>
        <taxon>Pseudomonadati</taxon>
        <taxon>Thermodesulfobacteriota</taxon>
        <taxon>Desulfovibrionia</taxon>
        <taxon>Desulfovibrionales</taxon>
        <taxon>Desulfovibrionaceae</taxon>
        <taxon>Fundidesulfovibrio</taxon>
    </lineage>
</organism>
<dbReference type="EMBL" id="DSRP01000492">
    <property type="protein sequence ID" value="HGG92718.1"/>
    <property type="molecule type" value="Genomic_DNA"/>
</dbReference>
<dbReference type="AlphaFoldDB" id="A0A7C4AHA2"/>
<evidence type="ECO:0000256" key="1">
    <source>
        <dbReference type="SAM" id="SignalP"/>
    </source>
</evidence>
<accession>A0A7C4AHA2</accession>
<reference evidence="2" key="1">
    <citation type="journal article" date="2020" name="mSystems">
        <title>Genome- and Community-Level Interaction Insights into Carbon Utilization and Element Cycling Functions of Hydrothermarchaeota in Hydrothermal Sediment.</title>
        <authorList>
            <person name="Zhou Z."/>
            <person name="Liu Y."/>
            <person name="Xu W."/>
            <person name="Pan J."/>
            <person name="Luo Z.H."/>
            <person name="Li M."/>
        </authorList>
    </citation>
    <scope>NUCLEOTIDE SEQUENCE [LARGE SCALE GENOMIC DNA]</scope>
    <source>
        <strain evidence="2">SpSt-413</strain>
    </source>
</reference>
<name>A0A7C4AHA2_9BACT</name>
<feature type="chain" id="PRO_5027884838" evidence="1">
    <location>
        <begin position="26"/>
        <end position="106"/>
    </location>
</feature>
<keyword evidence="1" id="KW-0732">Signal</keyword>
<proteinExistence type="predicted"/>
<gene>
    <name evidence="2" type="ORF">ENR59_07165</name>
</gene>